<reference evidence="1" key="1">
    <citation type="submission" date="2021-02" db="EMBL/GenBank/DDBJ databases">
        <authorList>
            <person name="Dougan E. K."/>
            <person name="Rhodes N."/>
            <person name="Thang M."/>
            <person name="Chan C."/>
        </authorList>
    </citation>
    <scope>NUCLEOTIDE SEQUENCE</scope>
</reference>
<evidence type="ECO:0000313" key="1">
    <source>
        <dbReference type="EMBL" id="CAE7209256.1"/>
    </source>
</evidence>
<sequence length="450" mass="50634">MALDELTPSIDIEDFFIHITEATEDDGWINVQDRFEDSTLEHDGRICYRFSGCGSCMTRLQFVVDTGLPASSLLIRPEVSMQSITQVTGLLAVEWQEQVSPGDAIVRVSGKEHEADSLRLYSMRQILESPSQLHEEGEEGPDTPKESEWDAYFARMIVRRDVPEPGMAAMLVLPLGRRHTVVFQVGPVKAYTLTVQPHSQPGKVIVSHVMFLPFSAYPVWATRHFSSLARLEKGRFETYVQVQDLPRLCALDKSYYTILHLRGCNRGVPLLPVLDDAEVQAISEVDGSACVLITGEDGVDSYWTRWTDQNFTFRAYLQEFLRRSGIHLNVHTELSGRKLVPYQVAVSTSEWEACKQDVLAAFHKQQRAYRRMNGGVSAPRVGEAAEARFQHIEPRPKKLCFASTSADVIVRRTFIDMLDSEWTESGSRQGWVAAYNQVGGALIRASSAEF</sequence>
<comment type="caution">
    <text evidence="1">The sequence shown here is derived from an EMBL/GenBank/DDBJ whole genome shotgun (WGS) entry which is preliminary data.</text>
</comment>
<name>A0A812JM81_SYMPI</name>
<accession>A0A812JM81</accession>
<dbReference type="EMBL" id="CAJNIZ010002319">
    <property type="protein sequence ID" value="CAE7209256.1"/>
    <property type="molecule type" value="Genomic_DNA"/>
</dbReference>
<dbReference type="Proteomes" id="UP000649617">
    <property type="component" value="Unassembled WGS sequence"/>
</dbReference>
<evidence type="ECO:0000313" key="2">
    <source>
        <dbReference type="Proteomes" id="UP000649617"/>
    </source>
</evidence>
<proteinExistence type="predicted"/>
<keyword evidence="2" id="KW-1185">Reference proteome</keyword>
<dbReference type="OrthoDB" id="421310at2759"/>
<gene>
    <name evidence="1" type="primary">CHMP3</name>
    <name evidence="1" type="ORF">SPIL2461_LOCUS2192</name>
</gene>
<protein>
    <submittedName>
        <fullName evidence="1">CHMP3 protein</fullName>
    </submittedName>
</protein>
<dbReference type="AlphaFoldDB" id="A0A812JM81"/>
<organism evidence="1 2">
    <name type="scientific">Symbiodinium pilosum</name>
    <name type="common">Dinoflagellate</name>
    <dbReference type="NCBI Taxonomy" id="2952"/>
    <lineage>
        <taxon>Eukaryota</taxon>
        <taxon>Sar</taxon>
        <taxon>Alveolata</taxon>
        <taxon>Dinophyceae</taxon>
        <taxon>Suessiales</taxon>
        <taxon>Symbiodiniaceae</taxon>
        <taxon>Symbiodinium</taxon>
    </lineage>
</organism>